<gene>
    <name evidence="1" type="ORF">SDC9_85729</name>
</gene>
<evidence type="ECO:0000313" key="1">
    <source>
        <dbReference type="EMBL" id="MPM39097.1"/>
    </source>
</evidence>
<protein>
    <submittedName>
        <fullName evidence="1">Uncharacterized protein</fullName>
    </submittedName>
</protein>
<accession>A0A644ZEH9</accession>
<dbReference type="AlphaFoldDB" id="A0A644ZEH9"/>
<name>A0A644ZEH9_9ZZZZ</name>
<sequence>MGIENLVGCLGELVGFLDLRPTVYRRVPAKKGVPGPFRGCQWTVLCIVNYILACHRRGCPLIRIEG</sequence>
<proteinExistence type="predicted"/>
<comment type="caution">
    <text evidence="1">The sequence shown here is derived from an EMBL/GenBank/DDBJ whole genome shotgun (WGS) entry which is preliminary data.</text>
</comment>
<dbReference type="EMBL" id="VSSQ01008521">
    <property type="protein sequence ID" value="MPM39097.1"/>
    <property type="molecule type" value="Genomic_DNA"/>
</dbReference>
<reference evidence="1" key="1">
    <citation type="submission" date="2019-08" db="EMBL/GenBank/DDBJ databases">
        <authorList>
            <person name="Kucharzyk K."/>
            <person name="Murdoch R.W."/>
            <person name="Higgins S."/>
            <person name="Loffler F."/>
        </authorList>
    </citation>
    <scope>NUCLEOTIDE SEQUENCE</scope>
</reference>
<organism evidence="1">
    <name type="scientific">bioreactor metagenome</name>
    <dbReference type="NCBI Taxonomy" id="1076179"/>
    <lineage>
        <taxon>unclassified sequences</taxon>
        <taxon>metagenomes</taxon>
        <taxon>ecological metagenomes</taxon>
    </lineage>
</organism>